<comment type="caution">
    <text evidence="2">The sequence shown here is derived from an EMBL/GenBank/DDBJ whole genome shotgun (WGS) entry which is preliminary data.</text>
</comment>
<dbReference type="EMBL" id="BARS01015006">
    <property type="protein sequence ID" value="GAF86532.1"/>
    <property type="molecule type" value="Genomic_DNA"/>
</dbReference>
<dbReference type="Gene3D" id="3.30.70.20">
    <property type="match status" value="1"/>
</dbReference>
<dbReference type="PANTHER" id="PTHR43122">
    <property type="entry name" value="FERREDOXIN SUBUNIT OF PYRUVATE:FLAVODOXIN OXIDOREDUCTASE-RELATED"/>
    <property type="match status" value="1"/>
</dbReference>
<reference evidence="2" key="1">
    <citation type="journal article" date="2014" name="Front. Microbiol.">
        <title>High frequency of phylogenetically diverse reductive dehalogenase-homologous genes in deep subseafloor sedimentary metagenomes.</title>
        <authorList>
            <person name="Kawai M."/>
            <person name="Futagami T."/>
            <person name="Toyoda A."/>
            <person name="Takaki Y."/>
            <person name="Nishi S."/>
            <person name="Hori S."/>
            <person name="Arai W."/>
            <person name="Tsubouchi T."/>
            <person name="Morono Y."/>
            <person name="Uchiyama I."/>
            <person name="Ito T."/>
            <person name="Fujiyama A."/>
            <person name="Inagaki F."/>
            <person name="Takami H."/>
        </authorList>
    </citation>
    <scope>NUCLEOTIDE SEQUENCE</scope>
    <source>
        <strain evidence="2">Expedition CK06-06</strain>
    </source>
</reference>
<evidence type="ECO:0000259" key="1">
    <source>
        <dbReference type="PROSITE" id="PS51379"/>
    </source>
</evidence>
<feature type="domain" description="4Fe-4S ferredoxin-type" evidence="1">
    <location>
        <begin position="6"/>
        <end position="35"/>
    </location>
</feature>
<dbReference type="InterPro" id="IPR017896">
    <property type="entry name" value="4Fe4S_Fe-S-bd"/>
</dbReference>
<feature type="non-terminal residue" evidence="2">
    <location>
        <position position="1"/>
    </location>
</feature>
<dbReference type="PROSITE" id="PS00198">
    <property type="entry name" value="4FE4S_FER_1"/>
    <property type="match status" value="2"/>
</dbReference>
<dbReference type="PROSITE" id="PS51379">
    <property type="entry name" value="4FE4S_FER_2"/>
    <property type="match status" value="2"/>
</dbReference>
<organism evidence="2">
    <name type="scientific">marine sediment metagenome</name>
    <dbReference type="NCBI Taxonomy" id="412755"/>
    <lineage>
        <taxon>unclassified sequences</taxon>
        <taxon>metagenomes</taxon>
        <taxon>ecological metagenomes</taxon>
    </lineage>
</organism>
<name>X0TEE8_9ZZZZ</name>
<accession>X0TEE8</accession>
<dbReference type="InterPro" id="IPR017900">
    <property type="entry name" value="4Fe4S_Fe_S_CS"/>
</dbReference>
<protein>
    <recommendedName>
        <fullName evidence="1">4Fe-4S ferredoxin-type domain-containing protein</fullName>
    </recommendedName>
</protein>
<proteinExistence type="predicted"/>
<dbReference type="PANTHER" id="PTHR43122:SF1">
    <property type="entry name" value="IRON-SULFUR-BINDING PROTEIN"/>
    <property type="match status" value="1"/>
</dbReference>
<sequence length="80" mass="9063">AIIPRGQVYLIPERCKGCEVCVQFCPQDVLCISEDRNEKGYLIPMVAVGMETKCVNCEFCTLVCPEFAIYTLPWNRNQDG</sequence>
<evidence type="ECO:0000313" key="2">
    <source>
        <dbReference type="EMBL" id="GAF86532.1"/>
    </source>
</evidence>
<dbReference type="AlphaFoldDB" id="X0TEE8"/>
<dbReference type="Pfam" id="PF12838">
    <property type="entry name" value="Fer4_7"/>
    <property type="match status" value="1"/>
</dbReference>
<feature type="domain" description="4Fe-4S ferredoxin-type" evidence="1">
    <location>
        <begin position="44"/>
        <end position="75"/>
    </location>
</feature>
<dbReference type="SUPFAM" id="SSF54862">
    <property type="entry name" value="4Fe-4S ferredoxins"/>
    <property type="match status" value="1"/>
</dbReference>
<gene>
    <name evidence="2" type="ORF">S01H1_24914</name>
</gene>